<dbReference type="PANTHER" id="PTHR11405">
    <property type="entry name" value="CARBAMOYLTRANSFERASE FAMILY MEMBER"/>
    <property type="match status" value="1"/>
</dbReference>
<dbReference type="NCBIfam" id="NF009455">
    <property type="entry name" value="PRK12815.1"/>
    <property type="match status" value="1"/>
</dbReference>
<dbReference type="SUPFAM" id="SSF48108">
    <property type="entry name" value="Carbamoyl phosphate synthetase, large subunit connection domain"/>
    <property type="match status" value="1"/>
</dbReference>
<evidence type="ECO:0000256" key="2">
    <source>
        <dbReference type="ARBA" id="ARBA00022571"/>
    </source>
</evidence>
<dbReference type="GO" id="GO:0004088">
    <property type="term" value="F:carbamoyl-phosphate synthase (glutamine-hydrolyzing) activity"/>
    <property type="evidence" value="ECO:0007669"/>
    <property type="project" value="UniProtKB-EC"/>
</dbReference>
<evidence type="ECO:0000313" key="12">
    <source>
        <dbReference type="EMBL" id="MDQ0153877.1"/>
    </source>
</evidence>
<dbReference type="SMART" id="SM01096">
    <property type="entry name" value="CPSase_L_D3"/>
    <property type="match status" value="1"/>
</dbReference>
<feature type="domain" description="ATP-grasp" evidence="11">
    <location>
        <begin position="133"/>
        <end position="327"/>
    </location>
</feature>
<dbReference type="Gene3D" id="3.40.50.20">
    <property type="match status" value="2"/>
</dbReference>
<dbReference type="PRINTS" id="PR00098">
    <property type="entry name" value="CPSASE"/>
</dbReference>
<dbReference type="PROSITE" id="PS00866">
    <property type="entry name" value="CPSASE_1"/>
    <property type="match status" value="2"/>
</dbReference>
<keyword evidence="4" id="KW-0028">Amino-acid biosynthesis</keyword>
<evidence type="ECO:0000256" key="4">
    <source>
        <dbReference type="ARBA" id="ARBA00022605"/>
    </source>
</evidence>
<dbReference type="SUPFAM" id="SSF52440">
    <property type="entry name" value="PreATP-grasp domain"/>
    <property type="match status" value="2"/>
</dbReference>
<reference evidence="12 13" key="1">
    <citation type="submission" date="2023-07" db="EMBL/GenBank/DDBJ databases">
        <title>Genomic Encyclopedia of Type Strains, Phase IV (KMG-IV): sequencing the most valuable type-strain genomes for metagenomic binning, comparative biology and taxonomic classification.</title>
        <authorList>
            <person name="Goeker M."/>
        </authorList>
    </citation>
    <scope>NUCLEOTIDE SEQUENCE [LARGE SCALE GENOMIC DNA]</scope>
    <source>
        <strain evidence="12 13">DSM 23948</strain>
    </source>
</reference>
<dbReference type="EC" id="6.3.4.16" evidence="8"/>
<evidence type="ECO:0000256" key="1">
    <source>
        <dbReference type="ARBA" id="ARBA00009799"/>
    </source>
</evidence>
<dbReference type="InterPro" id="IPR011761">
    <property type="entry name" value="ATP-grasp"/>
</dbReference>
<dbReference type="SUPFAM" id="SSF56059">
    <property type="entry name" value="Glutathione synthetase ATP-binding domain-like"/>
    <property type="match status" value="2"/>
</dbReference>
<keyword evidence="6 10" id="KW-0067">ATP-binding</keyword>
<evidence type="ECO:0000313" key="13">
    <source>
        <dbReference type="Proteomes" id="UP001231362"/>
    </source>
</evidence>
<dbReference type="InterPro" id="IPR005479">
    <property type="entry name" value="CPAse_ATP-bd"/>
</dbReference>
<dbReference type="Pfam" id="PF25596">
    <property type="entry name" value="CPSase_L_D1"/>
    <property type="match status" value="2"/>
</dbReference>
<keyword evidence="5 10" id="KW-0547">Nucleotide-binding</keyword>
<dbReference type="RefSeq" id="WP_307148501.1">
    <property type="nucleotide sequence ID" value="NZ_JAUSTU010000001.1"/>
</dbReference>
<dbReference type="EMBL" id="JAUSTU010000001">
    <property type="protein sequence ID" value="MDQ0153877.1"/>
    <property type="molecule type" value="Genomic_DNA"/>
</dbReference>
<dbReference type="Gene3D" id="1.10.1030.10">
    <property type="entry name" value="Carbamoyl-phosphate synthetase, large subunit oligomerisation domain"/>
    <property type="match status" value="1"/>
</dbReference>
<dbReference type="Pfam" id="PF02787">
    <property type="entry name" value="CPSase_L_D3"/>
    <property type="match status" value="1"/>
</dbReference>
<dbReference type="Pfam" id="PF02786">
    <property type="entry name" value="CPSase_L_D2"/>
    <property type="match status" value="2"/>
</dbReference>
<dbReference type="Proteomes" id="UP001231362">
    <property type="component" value="Unassembled WGS sequence"/>
</dbReference>
<accession>A0ABT9UYV9</accession>
<organism evidence="12 13">
    <name type="scientific">Anoxybacillus andreesenii</name>
    <dbReference type="NCBI Taxonomy" id="1325932"/>
    <lineage>
        <taxon>Bacteria</taxon>
        <taxon>Bacillati</taxon>
        <taxon>Bacillota</taxon>
        <taxon>Bacilli</taxon>
        <taxon>Bacillales</taxon>
        <taxon>Anoxybacillaceae</taxon>
        <taxon>Anoxybacillus</taxon>
    </lineage>
</organism>
<keyword evidence="13" id="KW-1185">Reference proteome</keyword>
<dbReference type="InterPro" id="IPR058047">
    <property type="entry name" value="CPSase_preATP-grasp"/>
</dbReference>
<protein>
    <recommendedName>
        <fullName evidence="8">carbamoyl-phosphate synthase (ammonia)</fullName>
        <ecNumber evidence="8">6.3.4.16</ecNumber>
    </recommendedName>
</protein>
<feature type="domain" description="ATP-grasp" evidence="11">
    <location>
        <begin position="674"/>
        <end position="861"/>
    </location>
</feature>
<gene>
    <name evidence="12" type="ORF">J2S07_000175</name>
</gene>
<dbReference type="PROSITE" id="PS50975">
    <property type="entry name" value="ATP_GRASP"/>
    <property type="match status" value="2"/>
</dbReference>
<keyword evidence="7" id="KW-0665">Pyrimidine biosynthesis</keyword>
<evidence type="ECO:0000256" key="7">
    <source>
        <dbReference type="ARBA" id="ARBA00022975"/>
    </source>
</evidence>
<evidence type="ECO:0000256" key="9">
    <source>
        <dbReference type="ARBA" id="ARBA00047359"/>
    </source>
</evidence>
<dbReference type="Gene3D" id="3.30.470.20">
    <property type="entry name" value="ATP-grasp fold, B domain"/>
    <property type="match status" value="2"/>
</dbReference>
<name>A0ABT9UYV9_9BACL</name>
<dbReference type="PANTHER" id="PTHR11405:SF53">
    <property type="entry name" value="CARBAMOYL-PHOSPHATE SYNTHASE [AMMONIA], MITOCHONDRIAL"/>
    <property type="match status" value="1"/>
</dbReference>
<evidence type="ECO:0000256" key="10">
    <source>
        <dbReference type="PROSITE-ProRule" id="PRU00409"/>
    </source>
</evidence>
<evidence type="ECO:0000256" key="3">
    <source>
        <dbReference type="ARBA" id="ARBA00022598"/>
    </source>
</evidence>
<keyword evidence="2" id="KW-0055">Arginine biosynthesis</keyword>
<dbReference type="InterPro" id="IPR036897">
    <property type="entry name" value="CarbamoylP_synth_lsu_oligo_sf"/>
</dbReference>
<comment type="catalytic activity">
    <reaction evidence="9">
        <text>hydrogencarbonate + NH4(+) + 2 ATP = carbamoyl phosphate + 2 ADP + phosphate + 2 H(+)</text>
        <dbReference type="Rhea" id="RHEA:18029"/>
        <dbReference type="ChEBI" id="CHEBI:15378"/>
        <dbReference type="ChEBI" id="CHEBI:17544"/>
        <dbReference type="ChEBI" id="CHEBI:28938"/>
        <dbReference type="ChEBI" id="CHEBI:30616"/>
        <dbReference type="ChEBI" id="CHEBI:43474"/>
        <dbReference type="ChEBI" id="CHEBI:58228"/>
        <dbReference type="ChEBI" id="CHEBI:456216"/>
        <dbReference type="EC" id="6.3.4.16"/>
    </reaction>
</comment>
<evidence type="ECO:0000259" key="11">
    <source>
        <dbReference type="PROSITE" id="PS50975"/>
    </source>
</evidence>
<dbReference type="InterPro" id="IPR005480">
    <property type="entry name" value="CPSase_lsu_oligo"/>
</dbReference>
<dbReference type="InterPro" id="IPR016185">
    <property type="entry name" value="PreATP-grasp_dom_sf"/>
</dbReference>
<dbReference type="PROSITE" id="PS00867">
    <property type="entry name" value="CPSASE_2"/>
    <property type="match status" value="2"/>
</dbReference>
<evidence type="ECO:0000256" key="6">
    <source>
        <dbReference type="ARBA" id="ARBA00022840"/>
    </source>
</evidence>
<dbReference type="InterPro" id="IPR006275">
    <property type="entry name" value="CPSase_lsu"/>
</dbReference>
<comment type="caution">
    <text evidence="12">The sequence shown here is derived from an EMBL/GenBank/DDBJ whole genome shotgun (WGS) entry which is preliminary data.</text>
</comment>
<keyword evidence="3 12" id="KW-0436">Ligase</keyword>
<dbReference type="NCBIfam" id="NF003671">
    <property type="entry name" value="PRK05294.1"/>
    <property type="match status" value="1"/>
</dbReference>
<evidence type="ECO:0000256" key="5">
    <source>
        <dbReference type="ARBA" id="ARBA00022741"/>
    </source>
</evidence>
<proteinExistence type="inferred from homology"/>
<evidence type="ECO:0000256" key="8">
    <source>
        <dbReference type="ARBA" id="ARBA00044063"/>
    </source>
</evidence>
<dbReference type="NCBIfam" id="TIGR01369">
    <property type="entry name" value="CPSaseII_lrg"/>
    <property type="match status" value="1"/>
</dbReference>
<dbReference type="InterPro" id="IPR005483">
    <property type="entry name" value="CPSase_dom"/>
</dbReference>
<sequence length="1029" mass="114250">MPKDSTIQSVLVIGSGPIVIGQAAEFDYAGTQACIALKEEGYKVILVNNNPATIMTDSNFADSIYFEPLAVDVLEKIISKERPDGILATFAGQTGLNLAYQLNELGILNKYGVRILGSSIESIKKGEDREAFRELMKALNEPIPESEIVHSVEEALAFAEKIDFPIIVRPAYTLGGTGGGIATNKLELIQLVHGGLQESPIHQCLIEKSIAGLKEIEFEMMRDSANTCLAICDMENIDPVGIHTGDSIVVAPSQTLTIQEYEMLKAAAIKIISALNIIGGCNIQFALDSKTKSYYLIEVNPRVSRSSALASKATGYPIATISAKLAVGYKLEEIINQKTGETFAKIEPALDYVVVKMPKWPFDKFPSIERKLGTQMKATGEVMGIDRCLERAWLKAIHSLEIEVLDLKLSGITHFTTETLIEKLLAQDDERLFIMLELLRRGEGIEKLHALTSIDLVFLSALQELIKLEKMIANSSLETVTKESLQLFKQKGFSDEYLAAEWQTTEKEIRAKRKSLGIIPAYQAVDTFTANSSTVSNYFYSTYSGQNEQVITTKKKVLIIGSGPIRMGQGIEFDYCSVHGVFALKEMGIETIMMNNNPETVSTDFAIADKLYFEALTLEDILNVADAEGIKECIIQLGGQTAINLAIQLEEAGLKILGTKADTINVLEDRKLFYQLLEELQIPHLKGDMVKNIEELHEAVEKIGFPVLLRPSFVIGGKGMEIIKSKKELEQYIAKGSGRFPFLVDEFLHATEAELDLVSDGEGILAPAIMEHVEKTGVHSGDSISLLPAQNLSLSIQNKMLNFAKKICRHLQYKGLMNIQFIVKNEGVYILEVNPRASRTVPIVSKVTGIPLVQLATKILLGKYKLSNVDDGNNLLPIPYVCVKYPVFSNYALKGLDSKISAEMRSTGEGISIGSTVEEALRKSFHQWVKPSGRIVLKEPIDFELKNSHFEVVCREDEEVLANPTIAYYNPFEEEKDKELREYATKKRILNFTEKESLQAFFKALEVKDFDVKAIEEWQLLLRKDVSTV</sequence>
<comment type="similarity">
    <text evidence="1">Belongs to the CarB family.</text>
</comment>